<reference evidence="1 2" key="1">
    <citation type="submission" date="2014-05" db="EMBL/GenBank/DDBJ databases">
        <title>Genome Sequence of Flavobacterium sp. EM1321.</title>
        <authorList>
            <person name="Shin S.-K."/>
            <person name="Yi H."/>
        </authorList>
    </citation>
    <scope>NUCLEOTIDE SEQUENCE [LARGE SCALE GENOMIC DNA]</scope>
    <source>
        <strain evidence="1 2">EM1321</strain>
    </source>
</reference>
<dbReference type="eggNOG" id="COG4115">
    <property type="taxonomic scope" value="Bacteria"/>
</dbReference>
<dbReference type="SUPFAM" id="SSF143011">
    <property type="entry name" value="RelE-like"/>
    <property type="match status" value="1"/>
</dbReference>
<dbReference type="RefSeq" id="WP_236353640.1">
    <property type="nucleotide sequence ID" value="NZ_JNCA01000024.1"/>
</dbReference>
<dbReference type="AlphaFoldDB" id="A0A066WUP2"/>
<accession>A0A066WUP2</accession>
<organism evidence="1 2">
    <name type="scientific">Flavobacterium seoulense</name>
    <dbReference type="NCBI Taxonomy" id="1492738"/>
    <lineage>
        <taxon>Bacteria</taxon>
        <taxon>Pseudomonadati</taxon>
        <taxon>Bacteroidota</taxon>
        <taxon>Flavobacteriia</taxon>
        <taxon>Flavobacteriales</taxon>
        <taxon>Flavobacteriaceae</taxon>
        <taxon>Flavobacterium</taxon>
    </lineage>
</organism>
<name>A0A066WUP2_9FLAO</name>
<evidence type="ECO:0000313" key="1">
    <source>
        <dbReference type="EMBL" id="KDN54350.1"/>
    </source>
</evidence>
<comment type="caution">
    <text evidence="1">The sequence shown here is derived from an EMBL/GenBank/DDBJ whole genome shotgun (WGS) entry which is preliminary data.</text>
</comment>
<keyword evidence="2" id="KW-1185">Reference proteome</keyword>
<evidence type="ECO:0000313" key="2">
    <source>
        <dbReference type="Proteomes" id="UP000027064"/>
    </source>
</evidence>
<dbReference type="Gene3D" id="3.30.2310.20">
    <property type="entry name" value="RelE-like"/>
    <property type="match status" value="1"/>
</dbReference>
<protein>
    <submittedName>
        <fullName evidence="1">Addiction module toxin YoeB</fullName>
    </submittedName>
</protein>
<dbReference type="Pfam" id="PF06769">
    <property type="entry name" value="YoeB_toxin"/>
    <property type="match status" value="1"/>
</dbReference>
<dbReference type="GO" id="GO:0004519">
    <property type="term" value="F:endonuclease activity"/>
    <property type="evidence" value="ECO:0007669"/>
    <property type="project" value="InterPro"/>
</dbReference>
<sequence length="42" mass="5112">MKHEYTGYWSRRINQRDRMIYQVDDDIVTVFVVSAMGHYSDK</sequence>
<proteinExistence type="predicted"/>
<dbReference type="PATRIC" id="fig|1492738.3.peg.2588"/>
<dbReference type="GO" id="GO:0006401">
    <property type="term" value="P:RNA catabolic process"/>
    <property type="evidence" value="ECO:0007669"/>
    <property type="project" value="InterPro"/>
</dbReference>
<dbReference type="STRING" id="1492738.FEM21_26010"/>
<dbReference type="InterPro" id="IPR035093">
    <property type="entry name" value="RelE/ParE_toxin_dom_sf"/>
</dbReference>
<dbReference type="EMBL" id="JNCA01000024">
    <property type="protein sequence ID" value="KDN54350.1"/>
    <property type="molecule type" value="Genomic_DNA"/>
</dbReference>
<gene>
    <name evidence="1" type="ORF">FEM21_26010</name>
</gene>
<dbReference type="InterPro" id="IPR009614">
    <property type="entry name" value="YoeB_toxin"/>
</dbReference>
<dbReference type="Proteomes" id="UP000027064">
    <property type="component" value="Unassembled WGS sequence"/>
</dbReference>